<feature type="domain" description="RapZ C-terminal" evidence="7">
    <location>
        <begin position="212"/>
        <end position="335"/>
    </location>
</feature>
<name>A0A3A4K7W2_9NOCA</name>
<dbReference type="AlphaFoldDB" id="A0A3A4K7W2"/>
<evidence type="ECO:0000259" key="7">
    <source>
        <dbReference type="Pfam" id="PF22740"/>
    </source>
</evidence>
<dbReference type="GO" id="GO:0005524">
    <property type="term" value="F:ATP binding"/>
    <property type="evidence" value="ECO:0007669"/>
    <property type="project" value="UniProtKB-UniRule"/>
</dbReference>
<proteinExistence type="inferred from homology"/>
<dbReference type="Gene3D" id="3.40.50.300">
    <property type="entry name" value="P-loop containing nucleotide triphosphate hydrolases"/>
    <property type="match status" value="1"/>
</dbReference>
<dbReference type="PANTHER" id="PTHR30448:SF0">
    <property type="entry name" value="RNASE ADAPTER PROTEIN RAPZ"/>
    <property type="match status" value="1"/>
</dbReference>
<evidence type="ECO:0000259" key="6">
    <source>
        <dbReference type="Pfam" id="PF03668"/>
    </source>
</evidence>
<dbReference type="InterPro" id="IPR027417">
    <property type="entry name" value="P-loop_NTPase"/>
</dbReference>
<feature type="binding site" evidence="4">
    <location>
        <begin position="54"/>
        <end position="61"/>
    </location>
    <ligand>
        <name>ATP</name>
        <dbReference type="ChEBI" id="CHEBI:30616"/>
    </ligand>
</feature>
<evidence type="ECO:0000256" key="2">
    <source>
        <dbReference type="ARBA" id="ARBA00022840"/>
    </source>
</evidence>
<accession>A0A3A4K7W2</accession>
<dbReference type="GO" id="GO:0005525">
    <property type="term" value="F:GTP binding"/>
    <property type="evidence" value="ECO:0007669"/>
    <property type="project" value="UniProtKB-UniRule"/>
</dbReference>
<evidence type="ECO:0000256" key="5">
    <source>
        <dbReference type="SAM" id="MobiDB-lite"/>
    </source>
</evidence>
<dbReference type="EMBL" id="QZFU01000055">
    <property type="protein sequence ID" value="RJO68314.1"/>
    <property type="molecule type" value="Genomic_DNA"/>
</dbReference>
<reference evidence="8 9" key="1">
    <citation type="submission" date="2018-09" db="EMBL/GenBank/DDBJ databases">
        <title>YIM PH21274 draft genome.</title>
        <authorList>
            <person name="Miao C."/>
        </authorList>
    </citation>
    <scope>NUCLEOTIDE SEQUENCE [LARGE SCALE GENOMIC DNA]</scope>
    <source>
        <strain evidence="8 9">YIM PH 21724</strain>
    </source>
</reference>
<dbReference type="PIRSF" id="PIRSF005052">
    <property type="entry name" value="P-loopkin"/>
    <property type="match status" value="1"/>
</dbReference>
<dbReference type="Pfam" id="PF03668">
    <property type="entry name" value="RapZ-like_N"/>
    <property type="match status" value="1"/>
</dbReference>
<keyword evidence="9" id="KW-1185">Reference proteome</keyword>
<evidence type="ECO:0000313" key="9">
    <source>
        <dbReference type="Proteomes" id="UP000266677"/>
    </source>
</evidence>
<evidence type="ECO:0000313" key="8">
    <source>
        <dbReference type="EMBL" id="RJO68314.1"/>
    </source>
</evidence>
<dbReference type="InterPro" id="IPR005337">
    <property type="entry name" value="RapZ-like"/>
</dbReference>
<protein>
    <submittedName>
        <fullName evidence="8">RNase adapter RapZ</fullName>
    </submittedName>
</protein>
<gene>
    <name evidence="8" type="primary">rapZ</name>
    <name evidence="8" type="ORF">D5S18_33375</name>
</gene>
<dbReference type="SUPFAM" id="SSF52540">
    <property type="entry name" value="P-loop containing nucleoside triphosphate hydrolases"/>
    <property type="match status" value="1"/>
</dbReference>
<dbReference type="NCBIfam" id="NF003828">
    <property type="entry name" value="PRK05416.1"/>
    <property type="match status" value="1"/>
</dbReference>
<dbReference type="OrthoDB" id="9784461at2"/>
<keyword evidence="2 4" id="KW-0067">ATP-binding</keyword>
<feature type="domain" description="RapZ-like N-terminal" evidence="6">
    <location>
        <begin position="47"/>
        <end position="205"/>
    </location>
</feature>
<dbReference type="PANTHER" id="PTHR30448">
    <property type="entry name" value="RNASE ADAPTER PROTEIN RAPZ"/>
    <property type="match status" value="1"/>
</dbReference>
<comment type="caution">
    <text evidence="8">The sequence shown here is derived from an EMBL/GenBank/DDBJ whole genome shotgun (WGS) entry which is preliminary data.</text>
</comment>
<dbReference type="InterPro" id="IPR053930">
    <property type="entry name" value="RapZ-like_N"/>
</dbReference>
<dbReference type="Pfam" id="PF22740">
    <property type="entry name" value="PapZ_C"/>
    <property type="match status" value="1"/>
</dbReference>
<organism evidence="8 9">
    <name type="scientific">Nocardia panacis</name>
    <dbReference type="NCBI Taxonomy" id="2340916"/>
    <lineage>
        <taxon>Bacteria</taxon>
        <taxon>Bacillati</taxon>
        <taxon>Actinomycetota</taxon>
        <taxon>Actinomycetes</taxon>
        <taxon>Mycobacteriales</taxon>
        <taxon>Nocardiaceae</taxon>
        <taxon>Nocardia</taxon>
    </lineage>
</organism>
<feature type="region of interest" description="Disordered" evidence="5">
    <location>
        <begin position="1"/>
        <end position="43"/>
    </location>
</feature>
<dbReference type="HAMAP" id="MF_00636">
    <property type="entry name" value="RapZ_like"/>
    <property type="match status" value="1"/>
</dbReference>
<feature type="binding site" evidence="4">
    <location>
        <begin position="105"/>
        <end position="108"/>
    </location>
    <ligand>
        <name>GTP</name>
        <dbReference type="ChEBI" id="CHEBI:37565"/>
    </ligand>
</feature>
<evidence type="ECO:0000256" key="4">
    <source>
        <dbReference type="HAMAP-Rule" id="MF_00636"/>
    </source>
</evidence>
<evidence type="ECO:0000256" key="1">
    <source>
        <dbReference type="ARBA" id="ARBA00022741"/>
    </source>
</evidence>
<dbReference type="InterPro" id="IPR053931">
    <property type="entry name" value="RapZ_C"/>
</dbReference>
<dbReference type="Proteomes" id="UP000266677">
    <property type="component" value="Unassembled WGS sequence"/>
</dbReference>
<evidence type="ECO:0000256" key="3">
    <source>
        <dbReference type="ARBA" id="ARBA00023134"/>
    </source>
</evidence>
<sequence>MIERHQGTNPVEDDTRRIEQQCGTSVSDRPRGGPRPSKSGGRLNPQVEVVIVTGLSGAGRGTAAKVLEDLGWYVTDNLPPELIGRLIELGAATEPPIRRLALVMDVRSRFFTGDLSAVTEQLRAQGVATRVLFLEASDDVLVKRYGFARRRHPLQSESADGTLVAGIAAERVRLAAVRAAADLVIDTTELSIHQLHRKLEEAYGGGAPAALQLTIQSFGFKHGVPLDADMVLDVRFLPNPHWIPELREHTGREGVVSEYVLSRPGADDYLRTAHHLIDLTTSGYRQEGKRYMTVAVGCTGGRHRSVAIAEALGEVTGADIGEGVVDVVRVVHRDLGRE</sequence>
<keyword evidence="3 4" id="KW-0342">GTP-binding</keyword>
<keyword evidence="1 4" id="KW-0547">Nucleotide-binding</keyword>